<sequence length="97" mass="10581">LRVNGIHVLALIDTGGLITVITAASAALFGVFHFSDKKMRKEWKGSRFALGWANLHFDIGSLSFGHLVHFTEAARVTSATDSYNIIMGNDLLLELPP</sequence>
<dbReference type="SUPFAM" id="SSF50630">
    <property type="entry name" value="Acid proteases"/>
    <property type="match status" value="1"/>
</dbReference>
<protein>
    <submittedName>
        <fullName evidence="3">Peptidase A2 domain-containing protein</fullName>
    </submittedName>
</protein>
<name>A0A183F3P7_HELPZ</name>
<keyword evidence="1" id="KW-1133">Transmembrane helix</keyword>
<feature type="transmembrane region" description="Helical" evidence="1">
    <location>
        <begin position="6"/>
        <end position="34"/>
    </location>
</feature>
<dbReference type="WBParaSite" id="HPBE_0000078901-mRNA-1">
    <property type="protein sequence ID" value="HPBE_0000078901-mRNA-1"/>
    <property type="gene ID" value="HPBE_0000078901"/>
</dbReference>
<evidence type="ECO:0000313" key="3">
    <source>
        <dbReference type="WBParaSite" id="HPBE_0000078901-mRNA-1"/>
    </source>
</evidence>
<dbReference type="AlphaFoldDB" id="A0A183F3P7"/>
<dbReference type="InterPro" id="IPR021109">
    <property type="entry name" value="Peptidase_aspartic_dom_sf"/>
</dbReference>
<dbReference type="Gene3D" id="2.40.70.10">
    <property type="entry name" value="Acid Proteases"/>
    <property type="match status" value="1"/>
</dbReference>
<keyword evidence="2" id="KW-1185">Reference proteome</keyword>
<dbReference type="Proteomes" id="UP000050761">
    <property type="component" value="Unassembled WGS sequence"/>
</dbReference>
<keyword evidence="1" id="KW-0472">Membrane</keyword>
<organism evidence="2 3">
    <name type="scientific">Heligmosomoides polygyrus</name>
    <name type="common">Parasitic roundworm</name>
    <dbReference type="NCBI Taxonomy" id="6339"/>
    <lineage>
        <taxon>Eukaryota</taxon>
        <taxon>Metazoa</taxon>
        <taxon>Ecdysozoa</taxon>
        <taxon>Nematoda</taxon>
        <taxon>Chromadorea</taxon>
        <taxon>Rhabditida</taxon>
        <taxon>Rhabditina</taxon>
        <taxon>Rhabditomorpha</taxon>
        <taxon>Strongyloidea</taxon>
        <taxon>Heligmosomidae</taxon>
        <taxon>Heligmosomoides</taxon>
    </lineage>
</organism>
<keyword evidence="1" id="KW-0812">Transmembrane</keyword>
<evidence type="ECO:0000256" key="1">
    <source>
        <dbReference type="SAM" id="Phobius"/>
    </source>
</evidence>
<accession>A0A183F3P7</accession>
<reference evidence="3" key="1">
    <citation type="submission" date="2019-09" db="UniProtKB">
        <authorList>
            <consortium name="WormBaseParasite"/>
        </authorList>
    </citation>
    <scope>IDENTIFICATION</scope>
</reference>
<proteinExistence type="predicted"/>
<evidence type="ECO:0000313" key="2">
    <source>
        <dbReference type="Proteomes" id="UP000050761"/>
    </source>
</evidence>